<dbReference type="RefSeq" id="WP_253054689.1">
    <property type="nucleotide sequence ID" value="NZ_JAMXWN010000008.1"/>
</dbReference>
<gene>
    <name evidence="2" type="ORF">ACFP7A_09250</name>
</gene>
<keyword evidence="1" id="KW-1133">Transmembrane helix</keyword>
<dbReference type="EMBL" id="JBHSTQ010000008">
    <property type="protein sequence ID" value="MFC6386790.1"/>
    <property type="molecule type" value="Genomic_DNA"/>
</dbReference>
<feature type="transmembrane region" description="Helical" evidence="1">
    <location>
        <begin position="6"/>
        <end position="27"/>
    </location>
</feature>
<feature type="transmembrane region" description="Helical" evidence="1">
    <location>
        <begin position="32"/>
        <end position="49"/>
    </location>
</feature>
<evidence type="ECO:0000313" key="3">
    <source>
        <dbReference type="Proteomes" id="UP001596267"/>
    </source>
</evidence>
<feature type="transmembrane region" description="Helical" evidence="1">
    <location>
        <begin position="55"/>
        <end position="76"/>
    </location>
</feature>
<accession>A0ABW1WFD9</accession>
<keyword evidence="1" id="KW-0472">Membrane</keyword>
<proteinExistence type="predicted"/>
<evidence type="ECO:0000256" key="1">
    <source>
        <dbReference type="SAM" id="Phobius"/>
    </source>
</evidence>
<organism evidence="2 3">
    <name type="scientific">Sporolactobacillus kofuensis</name>
    <dbReference type="NCBI Taxonomy" id="269672"/>
    <lineage>
        <taxon>Bacteria</taxon>
        <taxon>Bacillati</taxon>
        <taxon>Bacillota</taxon>
        <taxon>Bacilli</taxon>
        <taxon>Bacillales</taxon>
        <taxon>Sporolactobacillaceae</taxon>
        <taxon>Sporolactobacillus</taxon>
    </lineage>
</organism>
<evidence type="ECO:0000313" key="2">
    <source>
        <dbReference type="EMBL" id="MFC6386790.1"/>
    </source>
</evidence>
<reference evidence="3" key="1">
    <citation type="journal article" date="2019" name="Int. J. Syst. Evol. Microbiol.">
        <title>The Global Catalogue of Microorganisms (GCM) 10K type strain sequencing project: providing services to taxonomists for standard genome sequencing and annotation.</title>
        <authorList>
            <consortium name="The Broad Institute Genomics Platform"/>
            <consortium name="The Broad Institute Genome Sequencing Center for Infectious Disease"/>
            <person name="Wu L."/>
            <person name="Ma J."/>
        </authorList>
    </citation>
    <scope>NUCLEOTIDE SEQUENCE [LARGE SCALE GENOMIC DNA]</scope>
    <source>
        <strain evidence="3">CCUG 42001</strain>
    </source>
</reference>
<keyword evidence="3" id="KW-1185">Reference proteome</keyword>
<protein>
    <submittedName>
        <fullName evidence="2">Uncharacterized protein</fullName>
    </submittedName>
</protein>
<dbReference type="Proteomes" id="UP001596267">
    <property type="component" value="Unassembled WGS sequence"/>
</dbReference>
<sequence length="92" mass="10472">MIQMIIVQTVSAFGAIMMLIALVKLFFHTHDLILFPAALSFGLFYTAFIERRADLIEGAFLGIIYALSAYGLYMLARKLSKVYRHQKEGPFH</sequence>
<comment type="caution">
    <text evidence="2">The sequence shown here is derived from an EMBL/GenBank/DDBJ whole genome shotgun (WGS) entry which is preliminary data.</text>
</comment>
<name>A0ABW1WFD9_9BACL</name>
<keyword evidence="1" id="KW-0812">Transmembrane</keyword>